<dbReference type="EMBL" id="CBXE010000021">
    <property type="protein sequence ID" value="CDL79550.1"/>
    <property type="molecule type" value="Genomic_DNA"/>
</dbReference>
<sequence length="23" mass="2801">MENAWLQRNERRLNIKKTVSLNS</sequence>
<evidence type="ECO:0000313" key="2">
    <source>
        <dbReference type="Proteomes" id="UP000019197"/>
    </source>
</evidence>
<comment type="caution">
    <text evidence="1">The sequence shown here is derived from an EMBL/GenBank/DDBJ whole genome shotgun (WGS) entry which is preliminary data.</text>
</comment>
<name>W1IQQ6_9GAMM</name>
<protein>
    <submittedName>
        <fullName evidence="1">Uncharacterized protein</fullName>
    </submittedName>
</protein>
<reference evidence="1 2" key="1">
    <citation type="submission" date="2013-11" db="EMBL/GenBank/DDBJ databases">
        <title>Draft genome sequence and annotation of the entomopathogenic bacterium, Xenorhabdus cabanillasi strain JM26.</title>
        <authorList>
            <person name="Gualtieri M."/>
            <person name="Ogier J.C."/>
            <person name="Pages S."/>
            <person name="Givaudan A."/>
            <person name="Gaudriault S."/>
        </authorList>
    </citation>
    <scope>NUCLEOTIDE SEQUENCE [LARGE SCALE GENOMIC DNA]</scope>
    <source>
        <strain evidence="1 2">JM26</strain>
    </source>
</reference>
<accession>W1IQQ6</accession>
<evidence type="ECO:0000313" key="1">
    <source>
        <dbReference type="EMBL" id="CDL79550.1"/>
    </source>
</evidence>
<proteinExistence type="predicted"/>
<dbReference type="AlphaFoldDB" id="W1IQQ6"/>
<dbReference type="Proteomes" id="UP000019197">
    <property type="component" value="Unassembled WGS sequence"/>
</dbReference>
<organism evidence="1 2">
    <name type="scientific">Xenorhabdus cabanillasii JM26</name>
    <dbReference type="NCBI Taxonomy" id="1427517"/>
    <lineage>
        <taxon>Bacteria</taxon>
        <taxon>Pseudomonadati</taxon>
        <taxon>Pseudomonadota</taxon>
        <taxon>Gammaproteobacteria</taxon>
        <taxon>Enterobacterales</taxon>
        <taxon>Morganellaceae</taxon>
        <taxon>Xenorhabdus</taxon>
    </lineage>
</organism>
<gene>
    <name evidence="1" type="ORF">XCR1_1170027</name>
</gene>